<dbReference type="GO" id="GO:0006506">
    <property type="term" value="P:GPI anchor biosynthetic process"/>
    <property type="evidence" value="ECO:0007669"/>
    <property type="project" value="UniProtKB-UniPathway"/>
</dbReference>
<comment type="similarity">
    <text evidence="3">Belongs to the PIGC family.</text>
</comment>
<accession>A0A6A7G916</accession>
<keyword evidence="7 8" id="KW-0472">Membrane</keyword>
<evidence type="ECO:0000256" key="8">
    <source>
        <dbReference type="SAM" id="Phobius"/>
    </source>
</evidence>
<reference evidence="9" key="1">
    <citation type="submission" date="2017-11" db="EMBL/GenBank/DDBJ databases">
        <title>The sensing device of the deep-sea amphipod.</title>
        <authorList>
            <person name="Kobayashi H."/>
            <person name="Nagahama T."/>
            <person name="Arai W."/>
            <person name="Sasagawa Y."/>
            <person name="Umeda M."/>
            <person name="Hayashi T."/>
            <person name="Nikaido I."/>
            <person name="Watanabe H."/>
            <person name="Oguri K."/>
            <person name="Kitazato H."/>
            <person name="Fujioka K."/>
            <person name="Kido Y."/>
            <person name="Takami H."/>
        </authorList>
    </citation>
    <scope>NUCLEOTIDE SEQUENCE</scope>
    <source>
        <tissue evidence="9">Whole body</tissue>
    </source>
</reference>
<feature type="transmembrane region" description="Helical" evidence="8">
    <location>
        <begin position="271"/>
        <end position="291"/>
    </location>
</feature>
<dbReference type="PANTHER" id="PTHR12982">
    <property type="entry name" value="PHOSPHATIDYLINOSITOL GLYCAN, CLASS C"/>
    <property type="match status" value="1"/>
</dbReference>
<keyword evidence="5 8" id="KW-0812">Transmembrane</keyword>
<evidence type="ECO:0000256" key="4">
    <source>
        <dbReference type="ARBA" id="ARBA00022502"/>
    </source>
</evidence>
<dbReference type="AlphaFoldDB" id="A0A6A7G916"/>
<keyword evidence="4" id="KW-0337">GPI-anchor biosynthesis</keyword>
<comment type="subcellular location">
    <subcellularLocation>
        <location evidence="1">Membrane</location>
        <topology evidence="1">Multi-pass membrane protein</topology>
    </subcellularLocation>
</comment>
<dbReference type="GO" id="GO:0016757">
    <property type="term" value="F:glycosyltransferase activity"/>
    <property type="evidence" value="ECO:0007669"/>
    <property type="project" value="UniProtKB-KW"/>
</dbReference>
<feature type="transmembrane region" description="Helical" evidence="8">
    <location>
        <begin position="99"/>
        <end position="118"/>
    </location>
</feature>
<dbReference type="PANTHER" id="PTHR12982:SF0">
    <property type="entry name" value="PHOSPHATIDYLINOSITOL N-ACETYLGLUCOSAMINYLTRANSFERASE SUBUNIT C"/>
    <property type="match status" value="1"/>
</dbReference>
<evidence type="ECO:0000256" key="7">
    <source>
        <dbReference type="ARBA" id="ARBA00023136"/>
    </source>
</evidence>
<organism evidence="9">
    <name type="scientific">Hirondellea gigas</name>
    <dbReference type="NCBI Taxonomy" id="1518452"/>
    <lineage>
        <taxon>Eukaryota</taxon>
        <taxon>Metazoa</taxon>
        <taxon>Ecdysozoa</taxon>
        <taxon>Arthropoda</taxon>
        <taxon>Crustacea</taxon>
        <taxon>Multicrustacea</taxon>
        <taxon>Malacostraca</taxon>
        <taxon>Eumalacostraca</taxon>
        <taxon>Peracarida</taxon>
        <taxon>Amphipoda</taxon>
        <taxon>Amphilochidea</taxon>
        <taxon>Lysianassida</taxon>
        <taxon>Lysianassidira</taxon>
        <taxon>Lysianassoidea</taxon>
        <taxon>Lysianassidae</taxon>
        <taxon>Hirondellea</taxon>
    </lineage>
</organism>
<evidence type="ECO:0000256" key="2">
    <source>
        <dbReference type="ARBA" id="ARBA00004687"/>
    </source>
</evidence>
<feature type="transmembrane region" description="Helical" evidence="8">
    <location>
        <begin position="247"/>
        <end position="265"/>
    </location>
</feature>
<evidence type="ECO:0000256" key="1">
    <source>
        <dbReference type="ARBA" id="ARBA00004141"/>
    </source>
</evidence>
<keyword evidence="9" id="KW-0808">Transferase</keyword>
<evidence type="ECO:0000256" key="5">
    <source>
        <dbReference type="ARBA" id="ARBA00022692"/>
    </source>
</evidence>
<dbReference type="UniPathway" id="UPA00196"/>
<dbReference type="EMBL" id="IACT01008069">
    <property type="protein sequence ID" value="LAC27181.1"/>
    <property type="molecule type" value="mRNA"/>
</dbReference>
<dbReference type="PIRSF" id="PIRSF016104">
    <property type="entry name" value="GPI2"/>
    <property type="match status" value="1"/>
</dbReference>
<keyword evidence="9" id="KW-0328">Glycosyltransferase</keyword>
<protein>
    <submittedName>
        <fullName evidence="9">Phosphatidylinositol N-acetylglucosaminyltransferase subunit C</fullName>
    </submittedName>
</protein>
<proteinExistence type="evidence at transcript level"/>
<dbReference type="GO" id="GO:0000506">
    <property type="term" value="C:glycosylphosphatidylinositol-N-acetylglucosaminyltransferase (GPI-GnT) complex"/>
    <property type="evidence" value="ECO:0007669"/>
    <property type="project" value="TreeGrafter"/>
</dbReference>
<comment type="pathway">
    <text evidence="2">Glycolipid biosynthesis; glycosylphosphatidylinositol-anchor biosynthesis.</text>
</comment>
<name>A0A6A7G916_9CRUS</name>
<evidence type="ECO:0000256" key="6">
    <source>
        <dbReference type="ARBA" id="ARBA00022989"/>
    </source>
</evidence>
<dbReference type="InterPro" id="IPR009450">
    <property type="entry name" value="Plno_GlcNAc_GPI2"/>
</dbReference>
<feature type="transmembrane region" description="Helical" evidence="8">
    <location>
        <begin position="139"/>
        <end position="157"/>
    </location>
</feature>
<sequence length="323" mass="37260">MSDSNTNEKSCSSCGATHLCRPSKVKWRRILWQHQPYDDNYTDESFLSSMRTNENVQEHRFLLIIPETSQITQQISVVAIFLTVFMHTLSRYLSEEFLMTIDVVFIFVGYWTRVCLDLSRFSKFQIFKDTLVSSAKRSFVLLMCLLGITPVLKTLTQSYSDDTIWALSLFCLSVHVVFHDYKTQDISATITSFQETLSLNAAIFGSVLLASRLHSSFLVFTFILFAFELFAGFPMITRSLRSYSVKLNICLTLLMFIFTFLILYFSMDSGILVTVYAGTVIFITILCPYWLEWIQRYKNEIRGPWDYDAENELLGDNPFGSSS</sequence>
<evidence type="ECO:0000313" key="9">
    <source>
        <dbReference type="EMBL" id="LAC27181.1"/>
    </source>
</evidence>
<feature type="transmembrane region" description="Helical" evidence="8">
    <location>
        <begin position="217"/>
        <end position="235"/>
    </location>
</feature>
<evidence type="ECO:0000256" key="3">
    <source>
        <dbReference type="ARBA" id="ARBA00008321"/>
    </source>
</evidence>
<keyword evidence="6 8" id="KW-1133">Transmembrane helix</keyword>
<dbReference type="Pfam" id="PF06432">
    <property type="entry name" value="GPI2"/>
    <property type="match status" value="1"/>
</dbReference>